<feature type="domain" description="Reverse transcriptase zinc-binding" evidence="1">
    <location>
        <begin position="7"/>
        <end position="81"/>
    </location>
</feature>
<dbReference type="Pfam" id="PF13966">
    <property type="entry name" value="zf-RVT"/>
    <property type="match status" value="1"/>
</dbReference>
<dbReference type="Proteomes" id="UP001231189">
    <property type="component" value="Unassembled WGS sequence"/>
</dbReference>
<accession>A0AAD8T5K0</accession>
<dbReference type="InterPro" id="IPR026960">
    <property type="entry name" value="RVT-Znf"/>
</dbReference>
<gene>
    <name evidence="2" type="ORF">QYE76_058108</name>
</gene>
<evidence type="ECO:0000313" key="2">
    <source>
        <dbReference type="EMBL" id="KAK1669949.1"/>
    </source>
</evidence>
<proteinExistence type="predicted"/>
<keyword evidence="3" id="KW-1185">Reference proteome</keyword>
<organism evidence="2 3">
    <name type="scientific">Lolium multiflorum</name>
    <name type="common">Italian ryegrass</name>
    <name type="synonym">Lolium perenne subsp. multiflorum</name>
    <dbReference type="NCBI Taxonomy" id="4521"/>
    <lineage>
        <taxon>Eukaryota</taxon>
        <taxon>Viridiplantae</taxon>
        <taxon>Streptophyta</taxon>
        <taxon>Embryophyta</taxon>
        <taxon>Tracheophyta</taxon>
        <taxon>Spermatophyta</taxon>
        <taxon>Magnoliopsida</taxon>
        <taxon>Liliopsida</taxon>
        <taxon>Poales</taxon>
        <taxon>Poaceae</taxon>
        <taxon>BOP clade</taxon>
        <taxon>Pooideae</taxon>
        <taxon>Poodae</taxon>
        <taxon>Poeae</taxon>
        <taxon>Poeae Chloroplast Group 2 (Poeae type)</taxon>
        <taxon>Loliodinae</taxon>
        <taxon>Loliinae</taxon>
        <taxon>Lolium</taxon>
    </lineage>
</organism>
<protein>
    <recommendedName>
        <fullName evidence="1">Reverse transcriptase zinc-binding domain-containing protein</fullName>
    </recommendedName>
</protein>
<evidence type="ECO:0000259" key="1">
    <source>
        <dbReference type="Pfam" id="PF13966"/>
    </source>
</evidence>
<dbReference type="AlphaFoldDB" id="A0AAD8T5K0"/>
<sequence>MCGGAPFSSREAYRQLHAHLTDDSTTPIWHSRLPHRIRVFAWLLAKNRLNTRALLARKTIIDDSTCLRCPSTEEDRHHLFI</sequence>
<name>A0AAD8T5K0_LOLMU</name>
<reference evidence="2" key="1">
    <citation type="submission" date="2023-07" db="EMBL/GenBank/DDBJ databases">
        <title>A chromosome-level genome assembly of Lolium multiflorum.</title>
        <authorList>
            <person name="Chen Y."/>
            <person name="Copetti D."/>
            <person name="Kolliker R."/>
            <person name="Studer B."/>
        </authorList>
    </citation>
    <scope>NUCLEOTIDE SEQUENCE</scope>
    <source>
        <strain evidence="2">02402/16</strain>
        <tissue evidence="2">Leaf</tissue>
    </source>
</reference>
<evidence type="ECO:0000313" key="3">
    <source>
        <dbReference type="Proteomes" id="UP001231189"/>
    </source>
</evidence>
<dbReference type="EMBL" id="JAUUTY010000003">
    <property type="protein sequence ID" value="KAK1669949.1"/>
    <property type="molecule type" value="Genomic_DNA"/>
</dbReference>
<comment type="caution">
    <text evidence="2">The sequence shown here is derived from an EMBL/GenBank/DDBJ whole genome shotgun (WGS) entry which is preliminary data.</text>
</comment>